<dbReference type="GO" id="GO:0009236">
    <property type="term" value="P:cobalamin biosynthetic process"/>
    <property type="evidence" value="ECO:0007669"/>
    <property type="project" value="UniProtKB-KW"/>
</dbReference>
<comment type="caution">
    <text evidence="5">The sequence shown here is derived from an EMBL/GenBank/DDBJ whole genome shotgun (WGS) entry which is preliminary data.</text>
</comment>
<dbReference type="InterPro" id="IPR014776">
    <property type="entry name" value="4pyrrole_Mease_sub2"/>
</dbReference>
<evidence type="ECO:0000256" key="3">
    <source>
        <dbReference type="SAM" id="MobiDB-lite"/>
    </source>
</evidence>
<dbReference type="PANTHER" id="PTHR43467">
    <property type="entry name" value="COBALT-PRECORRIN-2 C(20)-METHYLTRANSFERASE"/>
    <property type="match status" value="1"/>
</dbReference>
<dbReference type="OrthoDB" id="9787471at2"/>
<proteinExistence type="predicted"/>
<evidence type="ECO:0000256" key="1">
    <source>
        <dbReference type="ARBA" id="ARBA00004953"/>
    </source>
</evidence>
<accession>A0A1T3P902</accession>
<dbReference type="EMBL" id="MWQN01000001">
    <property type="protein sequence ID" value="OPC85340.1"/>
    <property type="molecule type" value="Genomic_DNA"/>
</dbReference>
<reference evidence="5 6" key="1">
    <citation type="submission" date="2017-03" db="EMBL/GenBank/DDBJ databases">
        <title>Draft genome sequence of Streptomyces scabrisporus NF3, endophyte isolated from Amphipterygium adstringens.</title>
        <authorList>
            <person name="Vazquez M."/>
            <person name="Ceapa C.D."/>
            <person name="Rodriguez Luna D."/>
            <person name="Sanchez Esquivel S."/>
        </authorList>
    </citation>
    <scope>NUCLEOTIDE SEQUENCE [LARGE SCALE GENOMIC DNA]</scope>
    <source>
        <strain evidence="5 6">NF3</strain>
    </source>
</reference>
<dbReference type="PANTHER" id="PTHR43467:SF1">
    <property type="entry name" value="PRECORRIN-6A SYNTHASE [DEACETYLATING]"/>
    <property type="match status" value="1"/>
</dbReference>
<dbReference type="SUPFAM" id="SSF53790">
    <property type="entry name" value="Tetrapyrrole methylase"/>
    <property type="match status" value="1"/>
</dbReference>
<dbReference type="GO" id="GO:0008168">
    <property type="term" value="F:methyltransferase activity"/>
    <property type="evidence" value="ECO:0007669"/>
    <property type="project" value="InterPro"/>
</dbReference>
<evidence type="ECO:0000313" key="5">
    <source>
        <dbReference type="EMBL" id="OPC85340.1"/>
    </source>
</evidence>
<evidence type="ECO:0000259" key="4">
    <source>
        <dbReference type="Pfam" id="PF00590"/>
    </source>
</evidence>
<feature type="region of interest" description="Disordered" evidence="3">
    <location>
        <begin position="1"/>
        <end position="39"/>
    </location>
</feature>
<dbReference type="Gene3D" id="3.30.950.10">
    <property type="entry name" value="Methyltransferase, Cobalt-precorrin-4 Transmethylase, Domain 2"/>
    <property type="match status" value="1"/>
</dbReference>
<dbReference type="Pfam" id="PF00590">
    <property type="entry name" value="TP_methylase"/>
    <property type="match status" value="1"/>
</dbReference>
<sequence length="169" mass="18746">MRRDRPRRPGGTGRPAARIPQGRVRGTDRVRTRPSRQQPYAGAEVDFDFEVIPGISSVSALAARHRIALTQVGRPLHITPGRYFAEGFADFANGSGDIVVMLDAHQTFTHLAGENLWIYWGAYVGTPDEILVSGRLSEVADRIVGLRAEARARHGWIMDTYLLRLRGEG</sequence>
<evidence type="ECO:0000256" key="2">
    <source>
        <dbReference type="ARBA" id="ARBA00022573"/>
    </source>
</evidence>
<keyword evidence="6" id="KW-1185">Reference proteome</keyword>
<name>A0A1T3P902_9ACTN</name>
<comment type="pathway">
    <text evidence="1">Cofactor biosynthesis; adenosylcobalamin biosynthesis.</text>
</comment>
<organism evidence="5 6">
    <name type="scientific">Embleya scabrispora</name>
    <dbReference type="NCBI Taxonomy" id="159449"/>
    <lineage>
        <taxon>Bacteria</taxon>
        <taxon>Bacillati</taxon>
        <taxon>Actinomycetota</taxon>
        <taxon>Actinomycetes</taxon>
        <taxon>Kitasatosporales</taxon>
        <taxon>Streptomycetaceae</taxon>
        <taxon>Embleya</taxon>
    </lineage>
</organism>
<feature type="compositionally biased region" description="Low complexity" evidence="3">
    <location>
        <begin position="14"/>
        <end position="24"/>
    </location>
</feature>
<keyword evidence="2" id="KW-0169">Cobalamin biosynthesis</keyword>
<dbReference type="Proteomes" id="UP000190037">
    <property type="component" value="Unassembled WGS sequence"/>
</dbReference>
<feature type="domain" description="Tetrapyrrole methylase" evidence="4">
    <location>
        <begin position="46"/>
        <end position="139"/>
    </location>
</feature>
<dbReference type="InterPro" id="IPR000878">
    <property type="entry name" value="4pyrrol_Mease"/>
</dbReference>
<gene>
    <name evidence="5" type="ORF">B4N89_27115</name>
</gene>
<dbReference type="AlphaFoldDB" id="A0A1T3P902"/>
<dbReference type="InterPro" id="IPR035996">
    <property type="entry name" value="4pyrrol_Methylase_sf"/>
</dbReference>
<dbReference type="STRING" id="159449.B4N89_27115"/>
<evidence type="ECO:0000313" key="6">
    <source>
        <dbReference type="Proteomes" id="UP000190037"/>
    </source>
</evidence>
<protein>
    <submittedName>
        <fullName evidence="5">Precorrin-6A synthase (Deacetylating)</fullName>
    </submittedName>
</protein>